<organism evidence="3 4">
    <name type="scientific">Geranomyces variabilis</name>
    <dbReference type="NCBI Taxonomy" id="109894"/>
    <lineage>
        <taxon>Eukaryota</taxon>
        <taxon>Fungi</taxon>
        <taxon>Fungi incertae sedis</taxon>
        <taxon>Chytridiomycota</taxon>
        <taxon>Chytridiomycota incertae sedis</taxon>
        <taxon>Chytridiomycetes</taxon>
        <taxon>Spizellomycetales</taxon>
        <taxon>Powellomycetaceae</taxon>
        <taxon>Geranomyces</taxon>
    </lineage>
</organism>
<dbReference type="Proteomes" id="UP001212152">
    <property type="component" value="Unassembled WGS sequence"/>
</dbReference>
<name>A0AAD5TQ14_9FUNG</name>
<feature type="region of interest" description="Disordered" evidence="1">
    <location>
        <begin position="312"/>
        <end position="416"/>
    </location>
</feature>
<evidence type="ECO:0000256" key="2">
    <source>
        <dbReference type="SAM" id="Phobius"/>
    </source>
</evidence>
<keyword evidence="2" id="KW-0472">Membrane</keyword>
<feature type="compositionally biased region" description="Basic and acidic residues" evidence="1">
    <location>
        <begin position="390"/>
        <end position="409"/>
    </location>
</feature>
<proteinExistence type="predicted"/>
<feature type="transmembrane region" description="Helical" evidence="2">
    <location>
        <begin position="200"/>
        <end position="219"/>
    </location>
</feature>
<feature type="transmembrane region" description="Helical" evidence="2">
    <location>
        <begin position="39"/>
        <end position="59"/>
    </location>
</feature>
<feature type="region of interest" description="Disordered" evidence="1">
    <location>
        <begin position="428"/>
        <end position="493"/>
    </location>
</feature>
<feature type="compositionally biased region" description="Polar residues" evidence="1">
    <location>
        <begin position="312"/>
        <end position="328"/>
    </location>
</feature>
<feature type="transmembrane region" description="Helical" evidence="2">
    <location>
        <begin position="246"/>
        <end position="269"/>
    </location>
</feature>
<evidence type="ECO:0000256" key="1">
    <source>
        <dbReference type="SAM" id="MobiDB-lite"/>
    </source>
</evidence>
<evidence type="ECO:0000313" key="4">
    <source>
        <dbReference type="Proteomes" id="UP001212152"/>
    </source>
</evidence>
<keyword evidence="2" id="KW-1133">Transmembrane helix</keyword>
<evidence type="ECO:0000313" key="3">
    <source>
        <dbReference type="EMBL" id="KAJ3181286.1"/>
    </source>
</evidence>
<dbReference type="AlphaFoldDB" id="A0AAD5TQ14"/>
<keyword evidence="4" id="KW-1185">Reference proteome</keyword>
<feature type="transmembrane region" description="Helical" evidence="2">
    <location>
        <begin position="163"/>
        <end position="188"/>
    </location>
</feature>
<accession>A0AAD5TQ14</accession>
<gene>
    <name evidence="3" type="ORF">HDU87_001417</name>
</gene>
<protein>
    <submittedName>
        <fullName evidence="3">Uncharacterized protein</fullName>
    </submittedName>
</protein>
<keyword evidence="2" id="KW-0812">Transmembrane</keyword>
<feature type="transmembrane region" description="Helical" evidence="2">
    <location>
        <begin position="281"/>
        <end position="303"/>
    </location>
</feature>
<dbReference type="EMBL" id="JADGJQ010000013">
    <property type="protein sequence ID" value="KAJ3181286.1"/>
    <property type="molecule type" value="Genomic_DNA"/>
</dbReference>
<comment type="caution">
    <text evidence="3">The sequence shown here is derived from an EMBL/GenBank/DDBJ whole genome shotgun (WGS) entry which is preliminary data.</text>
</comment>
<feature type="transmembrane region" description="Helical" evidence="2">
    <location>
        <begin position="71"/>
        <end position="91"/>
    </location>
</feature>
<feature type="transmembrane region" description="Helical" evidence="2">
    <location>
        <begin position="131"/>
        <end position="151"/>
    </location>
</feature>
<reference evidence="3" key="1">
    <citation type="submission" date="2020-05" db="EMBL/GenBank/DDBJ databases">
        <title>Phylogenomic resolution of chytrid fungi.</title>
        <authorList>
            <person name="Stajich J.E."/>
            <person name="Amses K."/>
            <person name="Simmons R."/>
            <person name="Seto K."/>
            <person name="Myers J."/>
            <person name="Bonds A."/>
            <person name="Quandt C.A."/>
            <person name="Barry K."/>
            <person name="Liu P."/>
            <person name="Grigoriev I."/>
            <person name="Longcore J.E."/>
            <person name="James T.Y."/>
        </authorList>
    </citation>
    <scope>NUCLEOTIDE SEQUENCE</scope>
    <source>
        <strain evidence="3">JEL0379</strain>
    </source>
</reference>
<sequence length="493" mass="54347">MDDDTGSANYTAGYPGNYTAWQQLHPLALTGQQQLAAELAISGFGCLIMIFNLIWASVALRNRPNRYNASLLFSATTFFLSQALLIAQSLASGDRSRWYLARLGEQPSNDHSNRMLWDFDLKSRILNLQRAYSACFALATVSYLLLVGFRFRVLKSIMPYRNAWDYGFAAFTVALWTITMLGFNVVFYSGSTSATGLLATLWNLYLLVMDQTLAGVFLWKLSDFQKSLATASAKDADSKAKGKRNVVLSLVGLGVISWGCLGLFVWSHYGFQNDEGMKTLLFRVAAAFSSFTVSSALAFVYGVKQMMTRTMSTGPLSRSSRNAVSAPTTGRKRGGGHDPTSSTSGFLADIKDDGDNTNMLIKTNSSINNSPTSAHTTANATSKHHNTNTSKDRTTFARDAERNYSERRPRSMSAAMNPYGVPLQVLGGEGEWDKREPADEWYTGLEEVRTYAQPVPPPPPPHSQQQRYAAVDGGQGPPPRVDFAPRYSHPRME</sequence>
<feature type="compositionally biased region" description="Polar residues" evidence="1">
    <location>
        <begin position="356"/>
        <end position="381"/>
    </location>
</feature>